<dbReference type="AlphaFoldDB" id="A0A7C4W1Y9"/>
<accession>A0A7C4W1Y9</accession>
<dbReference type="PANTHER" id="PTHR32182:SF22">
    <property type="entry name" value="ATP-DEPENDENT ENDONUCLEASE, OLD FAMILY-RELATED"/>
    <property type="match status" value="1"/>
</dbReference>
<gene>
    <name evidence="2" type="ORF">ENS29_15015</name>
</gene>
<dbReference type="PANTHER" id="PTHR32182">
    <property type="entry name" value="DNA REPLICATION AND REPAIR PROTEIN RECF"/>
    <property type="match status" value="1"/>
</dbReference>
<evidence type="ECO:0000313" key="2">
    <source>
        <dbReference type="EMBL" id="HGU34136.1"/>
    </source>
</evidence>
<evidence type="ECO:0000259" key="1">
    <source>
        <dbReference type="Pfam" id="PF13304"/>
    </source>
</evidence>
<dbReference type="PIRSF" id="PIRSF029347">
    <property type="entry name" value="RecF"/>
    <property type="match status" value="1"/>
</dbReference>
<dbReference type="Gene3D" id="3.40.50.300">
    <property type="entry name" value="P-loop containing nucleotide triphosphate hydrolases"/>
    <property type="match status" value="1"/>
</dbReference>
<protein>
    <recommendedName>
        <fullName evidence="1">ATPase AAA-type core domain-containing protein</fullName>
    </recommendedName>
</protein>
<dbReference type="GO" id="GO:0000731">
    <property type="term" value="P:DNA synthesis involved in DNA repair"/>
    <property type="evidence" value="ECO:0007669"/>
    <property type="project" value="TreeGrafter"/>
</dbReference>
<feature type="domain" description="ATPase AAA-type core" evidence="1">
    <location>
        <begin position="27"/>
        <end position="321"/>
    </location>
</feature>
<dbReference type="Pfam" id="PF13304">
    <property type="entry name" value="AAA_21"/>
    <property type="match status" value="1"/>
</dbReference>
<dbReference type="GO" id="GO:0006302">
    <property type="term" value="P:double-strand break repair"/>
    <property type="evidence" value="ECO:0007669"/>
    <property type="project" value="TreeGrafter"/>
</dbReference>
<dbReference type="EMBL" id="DSUH01000345">
    <property type="protein sequence ID" value="HGU34136.1"/>
    <property type="molecule type" value="Genomic_DNA"/>
</dbReference>
<organism evidence="2">
    <name type="scientific">Desulfatirhabdium butyrativorans</name>
    <dbReference type="NCBI Taxonomy" id="340467"/>
    <lineage>
        <taxon>Bacteria</taxon>
        <taxon>Pseudomonadati</taxon>
        <taxon>Thermodesulfobacteriota</taxon>
        <taxon>Desulfobacteria</taxon>
        <taxon>Desulfobacterales</taxon>
        <taxon>Desulfatirhabdiaceae</taxon>
        <taxon>Desulfatirhabdium</taxon>
    </lineage>
</organism>
<dbReference type="GO" id="GO:0005524">
    <property type="term" value="F:ATP binding"/>
    <property type="evidence" value="ECO:0007669"/>
    <property type="project" value="InterPro"/>
</dbReference>
<dbReference type="InterPro" id="IPR027417">
    <property type="entry name" value="P-loop_NTPase"/>
</dbReference>
<comment type="caution">
    <text evidence="2">The sequence shown here is derived from an EMBL/GenBank/DDBJ whole genome shotgun (WGS) entry which is preliminary data.</text>
</comment>
<dbReference type="SUPFAM" id="SSF52540">
    <property type="entry name" value="P-loop containing nucleoside triphosphate hydrolases"/>
    <property type="match status" value="1"/>
</dbReference>
<proteinExistence type="predicted"/>
<dbReference type="GO" id="GO:0016887">
    <property type="term" value="F:ATP hydrolysis activity"/>
    <property type="evidence" value="ECO:0007669"/>
    <property type="project" value="InterPro"/>
</dbReference>
<dbReference type="InterPro" id="IPR014555">
    <property type="entry name" value="RecF-like"/>
</dbReference>
<reference evidence="2" key="1">
    <citation type="journal article" date="2020" name="mSystems">
        <title>Genome- and Community-Level Interaction Insights into Carbon Utilization and Element Cycling Functions of Hydrothermarchaeota in Hydrothermal Sediment.</title>
        <authorList>
            <person name="Zhou Z."/>
            <person name="Liu Y."/>
            <person name="Xu W."/>
            <person name="Pan J."/>
            <person name="Luo Z.H."/>
            <person name="Li M."/>
        </authorList>
    </citation>
    <scope>NUCLEOTIDE SEQUENCE [LARGE SCALE GENOMIC DNA]</scope>
    <source>
        <strain evidence="2">SpSt-477</strain>
    </source>
</reference>
<sequence length="367" mass="42021">MFRSIYIDGYRCLENFSISFADVNSVLILGQNGSGKSNFFDALHLLHCIAHGETLLKNLIAKADFPYGDTHKVMTFEIECDINGGFYRYLLEVEQPEHFYQPRVRKESLSREGLDLFSREGGRTTLRQNAEFILDWHHVGLPLIHVRDEEDPIAQFRRWLGRAVVISACPQNIDLVSDGEDDALARNAANLLNWIRKLLSDTPSLYTHVERFLKQVMPDLVVFRFQTLGKDEKELSLDFRSENGTTTRHDFSQLSDGEKVLFLAAGISAALQLDRPIVCFWDEPDNFIACHELSQLIMACRRAAENHAGQLVISSHNPRVVAEFSNHNTYVFFRSSHGHPTRVTRLSEMNYDLPTLVDAFERGELFR</sequence>
<dbReference type="InterPro" id="IPR003959">
    <property type="entry name" value="ATPase_AAA_core"/>
</dbReference>
<name>A0A7C4W1Y9_9BACT</name>